<evidence type="ECO:0000313" key="2">
    <source>
        <dbReference type="Proteomes" id="UP000249522"/>
    </source>
</evidence>
<organism evidence="1 2">
    <name type="scientific">Paenibacillus sambharensis</name>
    <dbReference type="NCBI Taxonomy" id="1803190"/>
    <lineage>
        <taxon>Bacteria</taxon>
        <taxon>Bacillati</taxon>
        <taxon>Bacillota</taxon>
        <taxon>Bacilli</taxon>
        <taxon>Bacillales</taxon>
        <taxon>Paenibacillaceae</taxon>
        <taxon>Paenibacillus</taxon>
    </lineage>
</organism>
<name>A0A2W1LHX6_9BACL</name>
<gene>
    <name evidence="1" type="ORF">DNH61_16435</name>
</gene>
<comment type="caution">
    <text evidence="1">The sequence shown here is derived from an EMBL/GenBank/DDBJ whole genome shotgun (WGS) entry which is preliminary data.</text>
</comment>
<dbReference type="AlphaFoldDB" id="A0A2W1LHX6"/>
<protein>
    <submittedName>
        <fullName evidence="1">Uncharacterized protein</fullName>
    </submittedName>
</protein>
<dbReference type="EMBL" id="QKRB01000051">
    <property type="protein sequence ID" value="PZD94555.1"/>
    <property type="molecule type" value="Genomic_DNA"/>
</dbReference>
<proteinExistence type="predicted"/>
<dbReference type="RefSeq" id="WP_111147777.1">
    <property type="nucleotide sequence ID" value="NZ_QKRB01000051.1"/>
</dbReference>
<sequence>MENGMQSWPDSETEARALFEANPDYVFEPRLTLHIEPEAAGFWISFSSEWGGALYLMDETNRKRYENGMIGEQHYEYAKRSYRLGLIRLTELHDSLAAWQSESGQGSYSFRMHTLDCFFIPAYLQDYAKMHPGRKEQCGQIVQLIRDKLSEDGTLEEKARSIEVLAATYIRHLQDLANQS</sequence>
<dbReference type="OrthoDB" id="2588034at2"/>
<accession>A0A2W1LHX6</accession>
<evidence type="ECO:0000313" key="1">
    <source>
        <dbReference type="EMBL" id="PZD94555.1"/>
    </source>
</evidence>
<dbReference type="Proteomes" id="UP000249522">
    <property type="component" value="Unassembled WGS sequence"/>
</dbReference>
<reference evidence="1 2" key="1">
    <citation type="submission" date="2018-06" db="EMBL/GenBank/DDBJ databases">
        <title>Paenibacillus imtechensis sp. nov.</title>
        <authorList>
            <person name="Pinnaka A.K."/>
            <person name="Singh H."/>
            <person name="Kaur M."/>
        </authorList>
    </citation>
    <scope>NUCLEOTIDE SEQUENCE [LARGE SCALE GENOMIC DNA]</scope>
    <source>
        <strain evidence="1 2">SMB1</strain>
    </source>
</reference>
<keyword evidence="2" id="KW-1185">Reference proteome</keyword>